<gene>
    <name evidence="4" type="ORF">LY89DRAFT_734009</name>
</gene>
<keyword evidence="5" id="KW-1185">Reference proteome</keyword>
<dbReference type="AlphaFoldDB" id="A0A194XB81"/>
<dbReference type="PANTHER" id="PTHR43329">
    <property type="entry name" value="EPOXIDE HYDROLASE"/>
    <property type="match status" value="1"/>
</dbReference>
<name>A0A194XB81_MOLSC</name>
<dbReference type="EMBL" id="KQ947415">
    <property type="protein sequence ID" value="KUJ17017.1"/>
    <property type="molecule type" value="Genomic_DNA"/>
</dbReference>
<dbReference type="KEGG" id="psco:LY89DRAFT_734009"/>
<dbReference type="InterPro" id="IPR029058">
    <property type="entry name" value="AB_hydrolase_fold"/>
</dbReference>
<dbReference type="GO" id="GO:0016787">
    <property type="term" value="F:hydrolase activity"/>
    <property type="evidence" value="ECO:0007669"/>
    <property type="project" value="UniProtKB-KW"/>
</dbReference>
<reference evidence="4 5" key="1">
    <citation type="submission" date="2015-10" db="EMBL/GenBank/DDBJ databases">
        <title>Full genome of DAOMC 229536 Phialocephala scopiformis, a fungal endophyte of spruce producing the potent anti-insectan compound rugulosin.</title>
        <authorList>
            <consortium name="DOE Joint Genome Institute"/>
            <person name="Walker A.K."/>
            <person name="Frasz S.L."/>
            <person name="Seifert K.A."/>
            <person name="Miller J.D."/>
            <person name="Mondo S.J."/>
            <person name="Labutti K."/>
            <person name="Lipzen A."/>
            <person name="Dockter R."/>
            <person name="Kennedy M."/>
            <person name="Grigoriev I.V."/>
            <person name="Spatafora J.W."/>
        </authorList>
    </citation>
    <scope>NUCLEOTIDE SEQUENCE [LARGE SCALE GENOMIC DNA]</scope>
    <source>
        <strain evidence="4 5">CBS 120377</strain>
    </source>
</reference>
<dbReference type="Proteomes" id="UP000070700">
    <property type="component" value="Unassembled WGS sequence"/>
</dbReference>
<evidence type="ECO:0000256" key="1">
    <source>
        <dbReference type="ARBA" id="ARBA00022801"/>
    </source>
</evidence>
<keyword evidence="1 4" id="KW-0378">Hydrolase</keyword>
<organism evidence="4 5">
    <name type="scientific">Mollisia scopiformis</name>
    <name type="common">Conifer needle endophyte fungus</name>
    <name type="synonym">Phialocephala scopiformis</name>
    <dbReference type="NCBI Taxonomy" id="149040"/>
    <lineage>
        <taxon>Eukaryota</taxon>
        <taxon>Fungi</taxon>
        <taxon>Dikarya</taxon>
        <taxon>Ascomycota</taxon>
        <taxon>Pezizomycotina</taxon>
        <taxon>Leotiomycetes</taxon>
        <taxon>Helotiales</taxon>
        <taxon>Mollisiaceae</taxon>
        <taxon>Mollisia</taxon>
    </lineage>
</organism>
<protein>
    <submittedName>
        <fullName evidence="4">Alpha/beta-hydrolase</fullName>
    </submittedName>
</protein>
<dbReference type="OrthoDB" id="284184at2759"/>
<evidence type="ECO:0000313" key="4">
    <source>
        <dbReference type="EMBL" id="KUJ17017.1"/>
    </source>
</evidence>
<dbReference type="InParanoid" id="A0A194XB81"/>
<dbReference type="Pfam" id="PF12697">
    <property type="entry name" value="Abhydrolase_6"/>
    <property type="match status" value="1"/>
</dbReference>
<dbReference type="InterPro" id="IPR000639">
    <property type="entry name" value="Epox_hydrolase-like"/>
</dbReference>
<dbReference type="PRINTS" id="PR00412">
    <property type="entry name" value="EPOXHYDRLASE"/>
</dbReference>
<accession>A0A194XB81</accession>
<sequence length="332" mass="37401">MSLFDQPWMEDIPNDDVTHMTGLGLESNFSTLGRDRIFYYQRGIYGEISRPILVLLHGYPQTNFTWRHIIPLLPKDIPLFIPDVYGYGRSMGLLTPHDNSLTCANLLNTLSLHLHPALASRVPIIFVGHDRGARICHRLAVDATRTSSLNIVGTILLDIVPTLVQFQSFSTPSSSVSTFHWPFLANVELASEMIGAFGGDNWVRMCIDRWAGKDKKSLASLKSDKAVDVYAQFFKKPSVIHHSCDDYRAGSNEDVKKQEKDQKAGRKIDIDVLVLYSADYLGKRYDVKKVWEEWMGKGDLQVQNVGDGCGHFIAEEKPQECAAAVVKFYESF</sequence>
<evidence type="ECO:0000313" key="5">
    <source>
        <dbReference type="Proteomes" id="UP000070700"/>
    </source>
</evidence>
<evidence type="ECO:0000256" key="2">
    <source>
        <dbReference type="ARBA" id="ARBA00038334"/>
    </source>
</evidence>
<dbReference type="InterPro" id="IPR000073">
    <property type="entry name" value="AB_hydrolase_1"/>
</dbReference>
<dbReference type="Gene3D" id="3.40.50.1820">
    <property type="entry name" value="alpha/beta hydrolase"/>
    <property type="match status" value="1"/>
</dbReference>
<feature type="domain" description="AB hydrolase-1" evidence="3">
    <location>
        <begin position="53"/>
        <end position="324"/>
    </location>
</feature>
<dbReference type="RefSeq" id="XP_018071372.1">
    <property type="nucleotide sequence ID" value="XM_018219865.1"/>
</dbReference>
<dbReference type="SUPFAM" id="SSF53474">
    <property type="entry name" value="alpha/beta-Hydrolases"/>
    <property type="match status" value="1"/>
</dbReference>
<evidence type="ECO:0000259" key="3">
    <source>
        <dbReference type="Pfam" id="PF12697"/>
    </source>
</evidence>
<comment type="similarity">
    <text evidence="2">Belongs to the AB hydrolase superfamily. Epoxide hydrolase family.</text>
</comment>
<dbReference type="GeneID" id="28829591"/>
<proteinExistence type="inferred from homology"/>